<sequence length="150" mass="17325">MTAARPRPSPLNDGPHGASEIRDFTEISVQPRFSANDQFHWEIIEFMVKWAPYGGPDEEEVLPLFGMNLQGLHARFNEIVGEFVSRNHVPMTERQMAFLEAARQLVSPDPAPPSEHPDAALPRRRREIGLSSAEGQWVMYRGLWYWRRER</sequence>
<name>A0A7I7TG38_9MYCO</name>
<dbReference type="KEGG" id="mhev:MHEL_59060"/>
<proteinExistence type="predicted"/>
<dbReference type="EMBL" id="AP022596">
    <property type="protein sequence ID" value="BBY67663.1"/>
    <property type="molecule type" value="Genomic_DNA"/>
</dbReference>
<dbReference type="Proteomes" id="UP000467148">
    <property type="component" value="Chromosome"/>
</dbReference>
<organism evidence="1 2">
    <name type="scientific">Mycolicibacterium helvum</name>
    <dbReference type="NCBI Taxonomy" id="1534349"/>
    <lineage>
        <taxon>Bacteria</taxon>
        <taxon>Bacillati</taxon>
        <taxon>Actinomycetota</taxon>
        <taxon>Actinomycetes</taxon>
        <taxon>Mycobacteriales</taxon>
        <taxon>Mycobacteriaceae</taxon>
        <taxon>Mycolicibacterium</taxon>
    </lineage>
</organism>
<gene>
    <name evidence="1" type="ORF">MHEL_59060</name>
</gene>
<evidence type="ECO:0000313" key="1">
    <source>
        <dbReference type="EMBL" id="BBY67663.1"/>
    </source>
</evidence>
<reference evidence="1 2" key="1">
    <citation type="journal article" date="2019" name="Emerg. Microbes Infect.">
        <title>Comprehensive subspecies identification of 175 nontuberculous mycobacteria species based on 7547 genomic profiles.</title>
        <authorList>
            <person name="Matsumoto Y."/>
            <person name="Kinjo T."/>
            <person name="Motooka D."/>
            <person name="Nabeya D."/>
            <person name="Jung N."/>
            <person name="Uechi K."/>
            <person name="Horii T."/>
            <person name="Iida T."/>
            <person name="Fujita J."/>
            <person name="Nakamura S."/>
        </authorList>
    </citation>
    <scope>NUCLEOTIDE SEQUENCE [LARGE SCALE GENOMIC DNA]</scope>
    <source>
        <strain evidence="1 2">JCM 30396</strain>
    </source>
</reference>
<protein>
    <submittedName>
        <fullName evidence="1">Uncharacterized protein</fullName>
    </submittedName>
</protein>
<keyword evidence="2" id="KW-1185">Reference proteome</keyword>
<dbReference type="AlphaFoldDB" id="A0A7I7TG38"/>
<evidence type="ECO:0000313" key="2">
    <source>
        <dbReference type="Proteomes" id="UP000467148"/>
    </source>
</evidence>
<accession>A0A7I7TG38</accession>